<gene>
    <name evidence="2" type="ORF">CJU81_23260</name>
</gene>
<feature type="transmembrane region" description="Helical" evidence="1">
    <location>
        <begin position="12"/>
        <end position="34"/>
    </location>
</feature>
<evidence type="ECO:0000313" key="2">
    <source>
        <dbReference type="EMBL" id="PAA03595.1"/>
    </source>
</evidence>
<sequence>MNSLIIKTMQVIVLVNIWLSMLLGVFGGIALAYYRDTGSGVSLGFGATTISITSPGSYLLFGFVGLILTFLFVVPIYALWIIMYSNNKLLIQIERNTATMANAAINADYHHQSNISPINDSLRADPRPR</sequence>
<keyword evidence="1" id="KW-1133">Transmembrane helix</keyword>
<dbReference type="RefSeq" id="WP_095038414.1">
    <property type="nucleotide sequence ID" value="NZ_JAHXMX010000035.1"/>
</dbReference>
<comment type="caution">
    <text evidence="2">The sequence shown here is derived from an EMBL/GenBank/DDBJ whole genome shotgun (WGS) entry which is preliminary data.</text>
</comment>
<accession>A0A266ZTD6</accession>
<keyword evidence="1" id="KW-0472">Membrane</keyword>
<dbReference type="EMBL" id="NQKQ01000046">
    <property type="protein sequence ID" value="PAA03595.1"/>
    <property type="molecule type" value="Genomic_DNA"/>
</dbReference>
<protein>
    <submittedName>
        <fullName evidence="2">Uncharacterized protein</fullName>
    </submittedName>
</protein>
<dbReference type="Proteomes" id="UP000215861">
    <property type="component" value="Unassembled WGS sequence"/>
</dbReference>
<organism evidence="2 3">
    <name type="scientific">Pseudomonas fragi</name>
    <dbReference type="NCBI Taxonomy" id="296"/>
    <lineage>
        <taxon>Bacteria</taxon>
        <taxon>Pseudomonadati</taxon>
        <taxon>Pseudomonadota</taxon>
        <taxon>Gammaproteobacteria</taxon>
        <taxon>Pseudomonadales</taxon>
        <taxon>Pseudomonadaceae</taxon>
        <taxon>Pseudomonas</taxon>
    </lineage>
</organism>
<proteinExistence type="predicted"/>
<feature type="transmembrane region" description="Helical" evidence="1">
    <location>
        <begin position="58"/>
        <end position="82"/>
    </location>
</feature>
<evidence type="ECO:0000313" key="3">
    <source>
        <dbReference type="Proteomes" id="UP000215861"/>
    </source>
</evidence>
<reference evidence="2 3" key="1">
    <citation type="submission" date="2017-08" db="EMBL/GenBank/DDBJ databases">
        <title>Genomic and metabolic characterisation of spoilage-associated Pseudomonas species.</title>
        <authorList>
            <person name="Stanborough T."/>
            <person name="Fegan N."/>
            <person name="Powell S.M."/>
            <person name="Singh T."/>
            <person name="Tamplin M.L."/>
            <person name="Chandry P.S."/>
        </authorList>
    </citation>
    <scope>NUCLEOTIDE SEQUENCE [LARGE SCALE GENOMIC DNA]</scope>
    <source>
        <strain evidence="2 3">F1801</strain>
    </source>
</reference>
<name>A0A266ZTD6_PSEFR</name>
<dbReference type="AlphaFoldDB" id="A0A266ZTD6"/>
<evidence type="ECO:0000256" key="1">
    <source>
        <dbReference type="SAM" id="Phobius"/>
    </source>
</evidence>
<dbReference type="OrthoDB" id="9922846at2"/>
<keyword evidence="1" id="KW-0812">Transmembrane</keyword>